<feature type="region of interest" description="Disordered" evidence="1">
    <location>
        <begin position="122"/>
        <end position="192"/>
    </location>
</feature>
<dbReference type="OrthoDB" id="5432538at2"/>
<evidence type="ECO:0000256" key="1">
    <source>
        <dbReference type="SAM" id="MobiDB-lite"/>
    </source>
</evidence>
<keyword evidence="3" id="KW-1185">Reference proteome</keyword>
<proteinExistence type="predicted"/>
<dbReference type="RefSeq" id="WP_012645512.1">
    <property type="nucleotide sequence ID" value="NC_011979.1"/>
</dbReference>
<dbReference type="AlphaFoldDB" id="B9LZ51"/>
<gene>
    <name evidence="2" type="ordered locus">Geob_0414</name>
</gene>
<dbReference type="KEGG" id="geo:Geob_0414"/>
<name>B9LZ51_GEODF</name>
<feature type="compositionally biased region" description="Basic and acidic residues" evidence="1">
    <location>
        <begin position="154"/>
        <end position="163"/>
    </location>
</feature>
<protein>
    <submittedName>
        <fullName evidence="2">Uncharacterized protein</fullName>
    </submittedName>
</protein>
<evidence type="ECO:0000313" key="3">
    <source>
        <dbReference type="Proteomes" id="UP000007721"/>
    </source>
</evidence>
<organism evidence="2 3">
    <name type="scientific">Geotalea daltonii (strain DSM 22248 / JCM 15807 / FRC-32)</name>
    <name type="common">Geobacter daltonii</name>
    <dbReference type="NCBI Taxonomy" id="316067"/>
    <lineage>
        <taxon>Bacteria</taxon>
        <taxon>Pseudomonadati</taxon>
        <taxon>Thermodesulfobacteriota</taxon>
        <taxon>Desulfuromonadia</taxon>
        <taxon>Geobacterales</taxon>
        <taxon>Geobacteraceae</taxon>
        <taxon>Geotalea</taxon>
    </lineage>
</organism>
<sequence length="192" mass="20488">MKCPKCGYNSFEFLDQCKKCSNDLVLFKKSNGIRSVLMPIMERGDGVPAAGIASSGLQPDQAVGQHDDETFSWDEPVAEITPAPAGDKAGMADFPFGETATGNEASLDDLLETSATLERATVADGADKNKAPANGPAAGFETSSGEFEMADFFSEDKQEKKAETIPQQGKPAQDGLDGDFDFLFSSDENEKK</sequence>
<accession>B9LZ51</accession>
<dbReference type="HOGENOM" id="CLU_1155127_0_0_7"/>
<dbReference type="Proteomes" id="UP000007721">
    <property type="component" value="Chromosome"/>
</dbReference>
<dbReference type="EMBL" id="CP001390">
    <property type="protein sequence ID" value="ACM18783.1"/>
    <property type="molecule type" value="Genomic_DNA"/>
</dbReference>
<dbReference type="STRING" id="316067.Geob_0414"/>
<reference evidence="2 3" key="1">
    <citation type="submission" date="2009-01" db="EMBL/GenBank/DDBJ databases">
        <title>Complete sequence of Geobacter sp. FRC-32.</title>
        <authorList>
            <consortium name="US DOE Joint Genome Institute"/>
            <person name="Lucas S."/>
            <person name="Copeland A."/>
            <person name="Lapidus A."/>
            <person name="Glavina del Rio T."/>
            <person name="Dalin E."/>
            <person name="Tice H."/>
            <person name="Bruce D."/>
            <person name="Goodwin L."/>
            <person name="Pitluck S."/>
            <person name="Saunders E."/>
            <person name="Brettin T."/>
            <person name="Detter J.C."/>
            <person name="Han C."/>
            <person name="Larimer F."/>
            <person name="Land M."/>
            <person name="Hauser L."/>
            <person name="Kyrpides N."/>
            <person name="Ovchinnikova G."/>
            <person name="Kostka J."/>
            <person name="Richardson P."/>
        </authorList>
    </citation>
    <scope>NUCLEOTIDE SEQUENCE [LARGE SCALE GENOMIC DNA]</scope>
    <source>
        <strain evidence="3">DSM 22248 / JCM 15807 / FRC-32</strain>
    </source>
</reference>
<evidence type="ECO:0000313" key="2">
    <source>
        <dbReference type="EMBL" id="ACM18783.1"/>
    </source>
</evidence>